<sequence>MDDVSIEHLVNLENYSELVDSKGDAMDRSYTEQDEKFFRIRILKVEGNVAWERNVDNGLEQSWKREQTVEDQRFNLEKSAWEQVGGKVQEKCCKVELNGCKVGHQNVCDLSDEKVREGLQDRLVERQSLKPVV</sequence>
<reference evidence="1" key="2">
    <citation type="submission" date="2020-11" db="EMBL/GenBank/DDBJ databases">
        <authorList>
            <person name="McCartney M.A."/>
            <person name="Auch B."/>
            <person name="Kono T."/>
            <person name="Mallez S."/>
            <person name="Becker A."/>
            <person name="Gohl D.M."/>
            <person name="Silverstein K.A.T."/>
            <person name="Koren S."/>
            <person name="Bechman K.B."/>
            <person name="Herman A."/>
            <person name="Abrahante J.E."/>
            <person name="Garbe J."/>
        </authorList>
    </citation>
    <scope>NUCLEOTIDE SEQUENCE</scope>
    <source>
        <strain evidence="1">Duluth1</strain>
        <tissue evidence="1">Whole animal</tissue>
    </source>
</reference>
<keyword evidence="2" id="KW-1185">Reference proteome</keyword>
<dbReference type="AlphaFoldDB" id="A0A9D4M2P6"/>
<accession>A0A9D4M2P6</accession>
<protein>
    <submittedName>
        <fullName evidence="1">Uncharacterized protein</fullName>
    </submittedName>
</protein>
<dbReference type="EMBL" id="JAIWYP010000002">
    <property type="protein sequence ID" value="KAH3868594.1"/>
    <property type="molecule type" value="Genomic_DNA"/>
</dbReference>
<evidence type="ECO:0000313" key="1">
    <source>
        <dbReference type="EMBL" id="KAH3868594.1"/>
    </source>
</evidence>
<organism evidence="1 2">
    <name type="scientific">Dreissena polymorpha</name>
    <name type="common">Zebra mussel</name>
    <name type="synonym">Mytilus polymorpha</name>
    <dbReference type="NCBI Taxonomy" id="45954"/>
    <lineage>
        <taxon>Eukaryota</taxon>
        <taxon>Metazoa</taxon>
        <taxon>Spiralia</taxon>
        <taxon>Lophotrochozoa</taxon>
        <taxon>Mollusca</taxon>
        <taxon>Bivalvia</taxon>
        <taxon>Autobranchia</taxon>
        <taxon>Heteroconchia</taxon>
        <taxon>Euheterodonta</taxon>
        <taxon>Imparidentia</taxon>
        <taxon>Neoheterodontei</taxon>
        <taxon>Myida</taxon>
        <taxon>Dreissenoidea</taxon>
        <taxon>Dreissenidae</taxon>
        <taxon>Dreissena</taxon>
    </lineage>
</organism>
<evidence type="ECO:0000313" key="2">
    <source>
        <dbReference type="Proteomes" id="UP000828390"/>
    </source>
</evidence>
<reference evidence="1" key="1">
    <citation type="journal article" date="2019" name="bioRxiv">
        <title>The Genome of the Zebra Mussel, Dreissena polymorpha: A Resource for Invasive Species Research.</title>
        <authorList>
            <person name="McCartney M.A."/>
            <person name="Auch B."/>
            <person name="Kono T."/>
            <person name="Mallez S."/>
            <person name="Zhang Y."/>
            <person name="Obille A."/>
            <person name="Becker A."/>
            <person name="Abrahante J.E."/>
            <person name="Garbe J."/>
            <person name="Badalamenti J.P."/>
            <person name="Herman A."/>
            <person name="Mangelson H."/>
            <person name="Liachko I."/>
            <person name="Sullivan S."/>
            <person name="Sone E.D."/>
            <person name="Koren S."/>
            <person name="Silverstein K.A.T."/>
            <person name="Beckman K.B."/>
            <person name="Gohl D.M."/>
        </authorList>
    </citation>
    <scope>NUCLEOTIDE SEQUENCE</scope>
    <source>
        <strain evidence="1">Duluth1</strain>
        <tissue evidence="1">Whole animal</tissue>
    </source>
</reference>
<proteinExistence type="predicted"/>
<gene>
    <name evidence="1" type="ORF">DPMN_031744</name>
</gene>
<dbReference type="Proteomes" id="UP000828390">
    <property type="component" value="Unassembled WGS sequence"/>
</dbReference>
<comment type="caution">
    <text evidence="1">The sequence shown here is derived from an EMBL/GenBank/DDBJ whole genome shotgun (WGS) entry which is preliminary data.</text>
</comment>
<name>A0A9D4M2P6_DREPO</name>